<evidence type="ECO:0000256" key="2">
    <source>
        <dbReference type="ARBA" id="ARBA00022679"/>
    </source>
</evidence>
<dbReference type="InterPro" id="IPR056512">
    <property type="entry name" value="LIN_N"/>
</dbReference>
<dbReference type="PANTHER" id="PTHR47446:SF2">
    <property type="entry name" value="RING-TYPE E3 UBIQUITIN TRANSFERASE"/>
    <property type="match status" value="1"/>
</dbReference>
<dbReference type="Pfam" id="PF04564">
    <property type="entry name" value="U-box"/>
    <property type="match status" value="1"/>
</dbReference>
<feature type="compositionally biased region" description="Polar residues" evidence="3">
    <location>
        <begin position="365"/>
        <end position="387"/>
    </location>
</feature>
<comment type="caution">
    <text evidence="5">The sequence shown here is derived from an EMBL/GenBank/DDBJ whole genome shotgun (WGS) entry which is preliminary data.</text>
</comment>
<evidence type="ECO:0000256" key="1">
    <source>
        <dbReference type="ARBA" id="ARBA00004906"/>
    </source>
</evidence>
<dbReference type="SUPFAM" id="SSF57850">
    <property type="entry name" value="RING/U-box"/>
    <property type="match status" value="1"/>
</dbReference>
<dbReference type="Gene3D" id="3.30.40.10">
    <property type="entry name" value="Zinc/RING finger domain, C3HC4 (zinc finger)"/>
    <property type="match status" value="1"/>
</dbReference>
<dbReference type="PANTHER" id="PTHR47446">
    <property type="entry name" value="RING-TYPE E3 UBIQUITIN TRANSFERASE"/>
    <property type="match status" value="1"/>
</dbReference>
<keyword evidence="2" id="KW-0808">Transferase</keyword>
<evidence type="ECO:0000313" key="6">
    <source>
        <dbReference type="Proteomes" id="UP001420932"/>
    </source>
</evidence>
<evidence type="ECO:0000259" key="4">
    <source>
        <dbReference type="PROSITE" id="PS51698"/>
    </source>
</evidence>
<dbReference type="SMART" id="SM00504">
    <property type="entry name" value="Ubox"/>
    <property type="match status" value="1"/>
</dbReference>
<dbReference type="AlphaFoldDB" id="A0AAP0JZQ0"/>
<evidence type="ECO:0000313" key="5">
    <source>
        <dbReference type="EMBL" id="KAK9142744.1"/>
    </source>
</evidence>
<protein>
    <recommendedName>
        <fullName evidence="4">U-box domain-containing protein</fullName>
    </recommendedName>
</protein>
<feature type="domain" description="U-box" evidence="4">
    <location>
        <begin position="393"/>
        <end position="468"/>
    </location>
</feature>
<feature type="region of interest" description="Disordered" evidence="3">
    <location>
        <begin position="310"/>
        <end position="395"/>
    </location>
</feature>
<feature type="compositionally biased region" description="Polar residues" evidence="3">
    <location>
        <begin position="310"/>
        <end position="319"/>
    </location>
</feature>
<dbReference type="Proteomes" id="UP001420932">
    <property type="component" value="Unassembled WGS sequence"/>
</dbReference>
<accession>A0AAP0JZQ0</accession>
<sequence length="496" mass="55171">MTTPTAAQILRSAAASIAELLSQPNLCHRILATYHQKLQTPNPIPLQTLTAAADAIQKALTGATTKASPAALRAAENLLLLSSPPNENAFSALFLSFIYHLSGRPTDAAFRLLLVFQLDPFSARTEIAPMLFEDLFLFHLLPVLHWFNDRRSEIHSTPEDRSSFESRWNGEDIGGSGSRLICRVSEGQATELKGLERCYEEALDVNCRSFAGYFIEILKCEDGSVRFVVESPELILNWFGDETKLERCQEEEKIEDHAFGIGRYNPLWADGEEKYIDFYSKSTSFNCKSWSPPFYPQRVSLNLLNNQASTAKGSQASSGSNSDTESELESESSSSEVVTNDDGDSTDSETEIKEKNTEAALFDKQTPNIPSESTCSPGPQMTDSDNLSGGKHTPPKDFVCPITSHIFVDPVTLETGQTYERRAIQEWLDRGNTTCPITCQKVQSTQLPKTNYVLKRLIASWQEQNPGSAQIQSDLNQLQITPHYSILQELLRPQEA</sequence>
<dbReference type="PROSITE" id="PS51698">
    <property type="entry name" value="U_BOX"/>
    <property type="match status" value="1"/>
</dbReference>
<comment type="pathway">
    <text evidence="1">Protein modification; protein ubiquitination.</text>
</comment>
<feature type="compositionally biased region" description="Acidic residues" evidence="3">
    <location>
        <begin position="339"/>
        <end position="349"/>
    </location>
</feature>
<dbReference type="InterPro" id="IPR052858">
    <property type="entry name" value="E3_ubiquitin-ligase_LIN"/>
</dbReference>
<gene>
    <name evidence="5" type="ORF">Syun_012144</name>
</gene>
<dbReference type="InterPro" id="IPR045210">
    <property type="entry name" value="RING-Ubox_PUB"/>
</dbReference>
<dbReference type="InterPro" id="IPR003613">
    <property type="entry name" value="Ubox_domain"/>
</dbReference>
<evidence type="ECO:0000256" key="3">
    <source>
        <dbReference type="SAM" id="MobiDB-lite"/>
    </source>
</evidence>
<proteinExistence type="predicted"/>
<dbReference type="CDD" id="cd16664">
    <property type="entry name" value="RING-Ubox_PUB"/>
    <property type="match status" value="1"/>
</dbReference>
<organism evidence="5 6">
    <name type="scientific">Stephania yunnanensis</name>
    <dbReference type="NCBI Taxonomy" id="152371"/>
    <lineage>
        <taxon>Eukaryota</taxon>
        <taxon>Viridiplantae</taxon>
        <taxon>Streptophyta</taxon>
        <taxon>Embryophyta</taxon>
        <taxon>Tracheophyta</taxon>
        <taxon>Spermatophyta</taxon>
        <taxon>Magnoliopsida</taxon>
        <taxon>Ranunculales</taxon>
        <taxon>Menispermaceae</taxon>
        <taxon>Menispermoideae</taxon>
        <taxon>Cissampelideae</taxon>
        <taxon>Stephania</taxon>
    </lineage>
</organism>
<keyword evidence="6" id="KW-1185">Reference proteome</keyword>
<dbReference type="GO" id="GO:0016567">
    <property type="term" value="P:protein ubiquitination"/>
    <property type="evidence" value="ECO:0007669"/>
    <property type="project" value="InterPro"/>
</dbReference>
<dbReference type="GO" id="GO:0004842">
    <property type="term" value="F:ubiquitin-protein transferase activity"/>
    <property type="evidence" value="ECO:0007669"/>
    <property type="project" value="InterPro"/>
</dbReference>
<name>A0AAP0JZQ0_9MAGN</name>
<dbReference type="Pfam" id="PF23568">
    <property type="entry name" value="ARM_LIN"/>
    <property type="match status" value="1"/>
</dbReference>
<dbReference type="EMBL" id="JBBNAF010000005">
    <property type="protein sequence ID" value="KAK9142744.1"/>
    <property type="molecule type" value="Genomic_DNA"/>
</dbReference>
<reference evidence="5 6" key="1">
    <citation type="submission" date="2024-01" db="EMBL/GenBank/DDBJ databases">
        <title>Genome assemblies of Stephania.</title>
        <authorList>
            <person name="Yang L."/>
        </authorList>
    </citation>
    <scope>NUCLEOTIDE SEQUENCE [LARGE SCALE GENOMIC DNA]</scope>
    <source>
        <strain evidence="5">YNDBR</strain>
        <tissue evidence="5">Leaf</tissue>
    </source>
</reference>
<dbReference type="InterPro" id="IPR013083">
    <property type="entry name" value="Znf_RING/FYVE/PHD"/>
</dbReference>